<dbReference type="Proteomes" id="UP000183039">
    <property type="component" value="Unassembled WGS sequence"/>
</dbReference>
<gene>
    <name evidence="1" type="ORF">RV15_GL001301</name>
</gene>
<accession>A0AA91JQT1</accession>
<name>A0AA91JQT1_9ENTE</name>
<protein>
    <submittedName>
        <fullName evidence="1">Uncharacterized protein</fullName>
    </submittedName>
</protein>
<sequence>MDHKKAIKEQFEMYYLIFSENKTKSLYLLCSKRQYYGKIGKATFFRNLRGV</sequence>
<dbReference type="EMBL" id="JXLC01000002">
    <property type="protein sequence ID" value="OJG93269.1"/>
    <property type="molecule type" value="Genomic_DNA"/>
</dbReference>
<evidence type="ECO:0000313" key="2">
    <source>
        <dbReference type="Proteomes" id="UP000183039"/>
    </source>
</evidence>
<evidence type="ECO:0000313" key="1">
    <source>
        <dbReference type="EMBL" id="OJG93269.1"/>
    </source>
</evidence>
<comment type="caution">
    <text evidence="1">The sequence shown here is derived from an EMBL/GenBank/DDBJ whole genome shotgun (WGS) entry which is preliminary data.</text>
</comment>
<organism evidence="1 2">
    <name type="scientific">Enterococcus silesiacus</name>
    <dbReference type="NCBI Taxonomy" id="332949"/>
    <lineage>
        <taxon>Bacteria</taxon>
        <taxon>Bacillati</taxon>
        <taxon>Bacillota</taxon>
        <taxon>Bacilli</taxon>
        <taxon>Lactobacillales</taxon>
        <taxon>Enterococcaceae</taxon>
        <taxon>Enterococcus</taxon>
    </lineage>
</organism>
<reference evidence="1 2" key="1">
    <citation type="submission" date="2014-12" db="EMBL/GenBank/DDBJ databases">
        <title>Draft genome sequences of 29 type strains of Enterococci.</title>
        <authorList>
            <person name="Zhong Z."/>
            <person name="Sun Z."/>
            <person name="Liu W."/>
            <person name="Zhang W."/>
            <person name="Zhang H."/>
        </authorList>
    </citation>
    <scope>NUCLEOTIDE SEQUENCE [LARGE SCALE GENOMIC DNA]</scope>
    <source>
        <strain evidence="1 2">DSM 22801</strain>
    </source>
</reference>
<dbReference type="AlphaFoldDB" id="A0AA91JQT1"/>
<proteinExistence type="predicted"/>